<accession>A0ABV7FH76</accession>
<evidence type="ECO:0000313" key="3">
    <source>
        <dbReference type="Proteomes" id="UP001595555"/>
    </source>
</evidence>
<reference evidence="3" key="1">
    <citation type="journal article" date="2019" name="Int. J. Syst. Evol. Microbiol.">
        <title>The Global Catalogue of Microorganisms (GCM) 10K type strain sequencing project: providing services to taxonomists for standard genome sequencing and annotation.</title>
        <authorList>
            <consortium name="The Broad Institute Genomics Platform"/>
            <consortium name="The Broad Institute Genome Sequencing Center for Infectious Disease"/>
            <person name="Wu L."/>
            <person name="Ma J."/>
        </authorList>
    </citation>
    <scope>NUCLEOTIDE SEQUENCE [LARGE SCALE GENOMIC DNA]</scope>
    <source>
        <strain evidence="3">KCTC 52237</strain>
    </source>
</reference>
<proteinExistence type="predicted"/>
<organism evidence="2 3">
    <name type="scientific">Cellvibrio fontiphilus</name>
    <dbReference type="NCBI Taxonomy" id="1815559"/>
    <lineage>
        <taxon>Bacteria</taxon>
        <taxon>Pseudomonadati</taxon>
        <taxon>Pseudomonadota</taxon>
        <taxon>Gammaproteobacteria</taxon>
        <taxon>Cellvibrionales</taxon>
        <taxon>Cellvibrionaceae</taxon>
        <taxon>Cellvibrio</taxon>
    </lineage>
</organism>
<keyword evidence="1" id="KW-0472">Membrane</keyword>
<keyword evidence="3" id="KW-1185">Reference proteome</keyword>
<evidence type="ECO:0000313" key="2">
    <source>
        <dbReference type="EMBL" id="MFC3116969.1"/>
    </source>
</evidence>
<comment type="caution">
    <text evidence="2">The sequence shown here is derived from an EMBL/GenBank/DDBJ whole genome shotgun (WGS) entry which is preliminary data.</text>
</comment>
<dbReference type="Proteomes" id="UP001595555">
    <property type="component" value="Unassembled WGS sequence"/>
</dbReference>
<evidence type="ECO:0000256" key="1">
    <source>
        <dbReference type="SAM" id="Phobius"/>
    </source>
</evidence>
<gene>
    <name evidence="2" type="ORF">ACFODX_15480</name>
</gene>
<sequence length="74" mass="7921">MHFQKKLGLGFIAFGIVAIVLAYLLTNSGAFVFSALIGLMAIFFGAFQLMISNLAQQTKSVAKPAAGKSKKARR</sequence>
<keyword evidence="1" id="KW-1133">Transmembrane helix</keyword>
<feature type="transmembrane region" description="Helical" evidence="1">
    <location>
        <begin position="31"/>
        <end position="51"/>
    </location>
</feature>
<feature type="transmembrane region" description="Helical" evidence="1">
    <location>
        <begin position="7"/>
        <end position="25"/>
    </location>
</feature>
<keyword evidence="1" id="KW-0812">Transmembrane</keyword>
<protein>
    <submittedName>
        <fullName evidence="2">Uncharacterized protein</fullName>
    </submittedName>
</protein>
<dbReference type="RefSeq" id="WP_378120783.1">
    <property type="nucleotide sequence ID" value="NZ_JBHRTF010000006.1"/>
</dbReference>
<dbReference type="EMBL" id="JBHRTF010000006">
    <property type="protein sequence ID" value="MFC3116969.1"/>
    <property type="molecule type" value="Genomic_DNA"/>
</dbReference>
<name>A0ABV7FH76_9GAMM</name>